<feature type="domain" description="Guanylate cyclase" evidence="14">
    <location>
        <begin position="169"/>
        <end position="296"/>
    </location>
</feature>
<dbReference type="WBParaSite" id="TCNE_0000158701-mRNA-1">
    <property type="protein sequence ID" value="TCNE_0000158701-mRNA-1"/>
    <property type="gene ID" value="TCNE_0000158701"/>
</dbReference>
<sequence>MSVQSFEGVLMALCTISLAIVCIVERLCVFAHHLFVLVSFAVTAFATIAPHLSYTLLSSSKLPSVPSLIWLPACIVHLSSIFVLYRLPYAFRCVLISADFALFILVLCLFPSSLTSPQMIRNEERDVETMQDVNKLLIENILPSCVAAKFLDPDRPIDELYAKGHDNVCVMFASIPNFKDFWGQWDTSRKLECLRLLNEIICEFDKLLSKPKFSSIEKIKTVASTYMAAAGLNEQETLDDCDFIDAAEWGEKKKADNVAYRNAAVMVEFATAMCSILDQLNTDSFQNFQLRIGSTY</sequence>
<dbReference type="EMBL" id="UYWY01001260">
    <property type="protein sequence ID" value="VDM26463.1"/>
    <property type="molecule type" value="Genomic_DNA"/>
</dbReference>
<feature type="transmembrane region" description="Helical" evidence="13">
    <location>
        <begin position="6"/>
        <end position="27"/>
    </location>
</feature>
<dbReference type="Pfam" id="PF00211">
    <property type="entry name" value="Guanylate_cyc"/>
    <property type="match status" value="1"/>
</dbReference>
<evidence type="ECO:0000256" key="13">
    <source>
        <dbReference type="SAM" id="Phobius"/>
    </source>
</evidence>
<dbReference type="InterPro" id="IPR001054">
    <property type="entry name" value="A/G_cyclase"/>
</dbReference>
<keyword evidence="9" id="KW-0460">Magnesium</keyword>
<dbReference type="InterPro" id="IPR029787">
    <property type="entry name" value="Nucleotide_cyclase"/>
</dbReference>
<dbReference type="GO" id="GO:0007189">
    <property type="term" value="P:adenylate cyclase-activating G protein-coupled receptor signaling pathway"/>
    <property type="evidence" value="ECO:0007669"/>
    <property type="project" value="TreeGrafter"/>
</dbReference>
<evidence type="ECO:0000256" key="9">
    <source>
        <dbReference type="ARBA" id="ARBA00022842"/>
    </source>
</evidence>
<evidence type="ECO:0000256" key="10">
    <source>
        <dbReference type="ARBA" id="ARBA00022989"/>
    </source>
</evidence>
<dbReference type="GO" id="GO:0004383">
    <property type="term" value="F:guanylate cyclase activity"/>
    <property type="evidence" value="ECO:0007669"/>
    <property type="project" value="UniProtKB-EC"/>
</dbReference>
<evidence type="ECO:0000256" key="5">
    <source>
        <dbReference type="ARBA" id="ARBA00022692"/>
    </source>
</evidence>
<evidence type="ECO:0000256" key="8">
    <source>
        <dbReference type="ARBA" id="ARBA00022840"/>
    </source>
</evidence>
<dbReference type="GO" id="GO:0005886">
    <property type="term" value="C:plasma membrane"/>
    <property type="evidence" value="ECO:0007669"/>
    <property type="project" value="TreeGrafter"/>
</dbReference>
<reference evidence="17" key="1">
    <citation type="submission" date="2016-06" db="UniProtKB">
        <authorList>
            <consortium name="WormBaseParasite"/>
        </authorList>
    </citation>
    <scope>IDENTIFICATION</scope>
</reference>
<reference evidence="15 16" key="2">
    <citation type="submission" date="2018-11" db="EMBL/GenBank/DDBJ databases">
        <authorList>
            <consortium name="Pathogen Informatics"/>
        </authorList>
    </citation>
    <scope>NUCLEOTIDE SEQUENCE [LARGE SCALE GENOMIC DNA]</scope>
</reference>
<proteinExistence type="predicted"/>
<organism evidence="16 17">
    <name type="scientific">Toxocara canis</name>
    <name type="common">Canine roundworm</name>
    <dbReference type="NCBI Taxonomy" id="6265"/>
    <lineage>
        <taxon>Eukaryota</taxon>
        <taxon>Metazoa</taxon>
        <taxon>Ecdysozoa</taxon>
        <taxon>Nematoda</taxon>
        <taxon>Chromadorea</taxon>
        <taxon>Rhabditida</taxon>
        <taxon>Spirurina</taxon>
        <taxon>Ascaridomorpha</taxon>
        <taxon>Ascaridoidea</taxon>
        <taxon>Toxocaridae</taxon>
        <taxon>Toxocara</taxon>
    </lineage>
</organism>
<accession>A0A183TZB8</accession>
<dbReference type="PANTHER" id="PTHR45627">
    <property type="entry name" value="ADENYLATE CYCLASE TYPE 1"/>
    <property type="match status" value="1"/>
</dbReference>
<dbReference type="Proteomes" id="UP000050794">
    <property type="component" value="Unassembled WGS sequence"/>
</dbReference>
<dbReference type="GO" id="GO:0046872">
    <property type="term" value="F:metal ion binding"/>
    <property type="evidence" value="ECO:0007669"/>
    <property type="project" value="UniProtKB-KW"/>
</dbReference>
<dbReference type="GO" id="GO:0004016">
    <property type="term" value="F:adenylate cyclase activity"/>
    <property type="evidence" value="ECO:0007669"/>
    <property type="project" value="UniProtKB-EC"/>
</dbReference>
<comment type="catalytic activity">
    <reaction evidence="1">
        <text>GTP = 3',5'-cyclic GMP + diphosphate</text>
        <dbReference type="Rhea" id="RHEA:13665"/>
        <dbReference type="ChEBI" id="CHEBI:33019"/>
        <dbReference type="ChEBI" id="CHEBI:37565"/>
        <dbReference type="ChEBI" id="CHEBI:57746"/>
        <dbReference type="EC" id="4.6.1.2"/>
    </reaction>
</comment>
<feature type="transmembrane region" description="Helical" evidence="13">
    <location>
        <begin position="94"/>
        <end position="114"/>
    </location>
</feature>
<evidence type="ECO:0000256" key="6">
    <source>
        <dbReference type="ARBA" id="ARBA00022723"/>
    </source>
</evidence>
<keyword evidence="5 13" id="KW-0812">Transmembrane</keyword>
<dbReference type="SUPFAM" id="SSF55073">
    <property type="entry name" value="Nucleotide cyclase"/>
    <property type="match status" value="1"/>
</dbReference>
<evidence type="ECO:0000256" key="2">
    <source>
        <dbReference type="ARBA" id="ARBA00001593"/>
    </source>
</evidence>
<evidence type="ECO:0000256" key="7">
    <source>
        <dbReference type="ARBA" id="ARBA00022741"/>
    </source>
</evidence>
<keyword evidence="10 13" id="KW-1133">Transmembrane helix</keyword>
<dbReference type="GO" id="GO:0007193">
    <property type="term" value="P:adenylate cyclase-inhibiting G protein-coupled receptor signaling pathway"/>
    <property type="evidence" value="ECO:0007669"/>
    <property type="project" value="TreeGrafter"/>
</dbReference>
<keyword evidence="8" id="KW-0067">ATP-binding</keyword>
<comment type="subcellular location">
    <subcellularLocation>
        <location evidence="3">Membrane</location>
        <topology evidence="3">Multi-pass membrane protein</topology>
    </subcellularLocation>
</comment>
<evidence type="ECO:0000313" key="17">
    <source>
        <dbReference type="WBParaSite" id="TCNE_0000158701-mRNA-1"/>
    </source>
</evidence>
<dbReference type="GO" id="GO:0035556">
    <property type="term" value="P:intracellular signal transduction"/>
    <property type="evidence" value="ECO:0007669"/>
    <property type="project" value="InterPro"/>
</dbReference>
<evidence type="ECO:0000256" key="4">
    <source>
        <dbReference type="ARBA" id="ARBA00012201"/>
    </source>
</evidence>
<protein>
    <recommendedName>
        <fullName evidence="4">adenylate cyclase</fullName>
        <ecNumber evidence="4">4.6.1.1</ecNumber>
    </recommendedName>
</protein>
<evidence type="ECO:0000256" key="3">
    <source>
        <dbReference type="ARBA" id="ARBA00004141"/>
    </source>
</evidence>
<dbReference type="Gene3D" id="3.30.70.1230">
    <property type="entry name" value="Nucleotide cyclase"/>
    <property type="match status" value="1"/>
</dbReference>
<dbReference type="GO" id="GO:0006171">
    <property type="term" value="P:cAMP biosynthetic process"/>
    <property type="evidence" value="ECO:0007669"/>
    <property type="project" value="TreeGrafter"/>
</dbReference>
<keyword evidence="11 13" id="KW-0472">Membrane</keyword>
<evidence type="ECO:0000313" key="15">
    <source>
        <dbReference type="EMBL" id="VDM26463.1"/>
    </source>
</evidence>
<keyword evidence="7" id="KW-0547">Nucleotide-binding</keyword>
<comment type="catalytic activity">
    <reaction evidence="2">
        <text>ATP = 3',5'-cyclic AMP + diphosphate</text>
        <dbReference type="Rhea" id="RHEA:15389"/>
        <dbReference type="ChEBI" id="CHEBI:30616"/>
        <dbReference type="ChEBI" id="CHEBI:33019"/>
        <dbReference type="ChEBI" id="CHEBI:58165"/>
        <dbReference type="EC" id="4.6.1.1"/>
    </reaction>
</comment>
<dbReference type="EC" id="4.6.1.1" evidence="4"/>
<dbReference type="PANTHER" id="PTHR45627:SF12">
    <property type="entry name" value="ADENYLATE CYCLASE TYPE 2"/>
    <property type="match status" value="1"/>
</dbReference>
<keyword evidence="16" id="KW-1185">Reference proteome</keyword>
<feature type="transmembrane region" description="Helical" evidence="13">
    <location>
        <begin position="34"/>
        <end position="57"/>
    </location>
</feature>
<keyword evidence="6" id="KW-0479">Metal-binding</keyword>
<dbReference type="PROSITE" id="PS50125">
    <property type="entry name" value="GUANYLATE_CYCLASE_2"/>
    <property type="match status" value="1"/>
</dbReference>
<evidence type="ECO:0000259" key="14">
    <source>
        <dbReference type="PROSITE" id="PS50125"/>
    </source>
</evidence>
<keyword evidence="12" id="KW-0456">Lyase</keyword>
<gene>
    <name evidence="15" type="ORF">TCNE_LOCUS1588</name>
</gene>
<evidence type="ECO:0000256" key="1">
    <source>
        <dbReference type="ARBA" id="ARBA00001436"/>
    </source>
</evidence>
<evidence type="ECO:0000256" key="12">
    <source>
        <dbReference type="ARBA" id="ARBA00023239"/>
    </source>
</evidence>
<evidence type="ECO:0000313" key="16">
    <source>
        <dbReference type="Proteomes" id="UP000050794"/>
    </source>
</evidence>
<name>A0A183TZB8_TOXCA</name>
<feature type="transmembrane region" description="Helical" evidence="13">
    <location>
        <begin position="69"/>
        <end position="87"/>
    </location>
</feature>
<dbReference type="AlphaFoldDB" id="A0A183TZB8"/>
<evidence type="ECO:0000256" key="11">
    <source>
        <dbReference type="ARBA" id="ARBA00023136"/>
    </source>
</evidence>
<dbReference type="GO" id="GO:0005524">
    <property type="term" value="F:ATP binding"/>
    <property type="evidence" value="ECO:0007669"/>
    <property type="project" value="UniProtKB-KW"/>
</dbReference>